<reference evidence="7" key="1">
    <citation type="submission" date="2013-10" db="EMBL/GenBank/DDBJ databases">
        <authorList>
            <person name="Schartl M."/>
            <person name="Warren W."/>
        </authorList>
    </citation>
    <scope>NUCLEOTIDE SEQUENCE [LARGE SCALE GENOMIC DNA]</scope>
    <source>
        <strain evidence="7">female</strain>
    </source>
</reference>
<dbReference type="InterPro" id="IPR008983">
    <property type="entry name" value="Tumour_necrosis_fac-like_dom"/>
</dbReference>
<dbReference type="GO" id="GO:0005576">
    <property type="term" value="C:extracellular region"/>
    <property type="evidence" value="ECO:0007669"/>
    <property type="project" value="UniProtKB-SubCell"/>
</dbReference>
<keyword evidence="7" id="KW-1185">Reference proteome</keyword>
<organism evidence="6 7">
    <name type="scientific">Poecilia formosa</name>
    <name type="common">Amazon molly</name>
    <name type="synonym">Limia formosa</name>
    <dbReference type="NCBI Taxonomy" id="48698"/>
    <lineage>
        <taxon>Eukaryota</taxon>
        <taxon>Metazoa</taxon>
        <taxon>Chordata</taxon>
        <taxon>Craniata</taxon>
        <taxon>Vertebrata</taxon>
        <taxon>Euteleostomi</taxon>
        <taxon>Actinopterygii</taxon>
        <taxon>Neopterygii</taxon>
        <taxon>Teleostei</taxon>
        <taxon>Neoteleostei</taxon>
        <taxon>Acanthomorphata</taxon>
        <taxon>Ovalentaria</taxon>
        <taxon>Atherinomorphae</taxon>
        <taxon>Cyprinodontiformes</taxon>
        <taxon>Poeciliidae</taxon>
        <taxon>Poeciliinae</taxon>
        <taxon>Poecilia</taxon>
    </lineage>
</organism>
<dbReference type="PANTHER" id="PTHR22923:SF102">
    <property type="entry name" value="CEREBELLIN 13-RELATED"/>
    <property type="match status" value="1"/>
</dbReference>
<dbReference type="GeneTree" id="ENSGT00950000183116"/>
<feature type="signal peptide" evidence="4">
    <location>
        <begin position="1"/>
        <end position="20"/>
    </location>
</feature>
<dbReference type="PROSITE" id="PS50871">
    <property type="entry name" value="C1Q"/>
    <property type="match status" value="1"/>
</dbReference>
<protein>
    <submittedName>
        <fullName evidence="6">Cerebellin 10</fullName>
    </submittedName>
</protein>
<dbReference type="SUPFAM" id="SSF49842">
    <property type="entry name" value="TNF-like"/>
    <property type="match status" value="1"/>
</dbReference>
<feature type="chain" id="PRO_5001919480" evidence="4">
    <location>
        <begin position="21"/>
        <end position="263"/>
    </location>
</feature>
<dbReference type="PANTHER" id="PTHR22923">
    <property type="entry name" value="CEREBELLIN-RELATED"/>
    <property type="match status" value="1"/>
</dbReference>
<dbReference type="EMBL" id="AYCK01018104">
    <property type="status" value="NOT_ANNOTATED_CDS"/>
    <property type="molecule type" value="Genomic_DNA"/>
</dbReference>
<dbReference type="Ensembl" id="ENSPFOT00000029652.1">
    <property type="protein sequence ID" value="ENSPFOP00000023453.1"/>
    <property type="gene ID" value="ENSPFOG00000022599.1"/>
</dbReference>
<reference evidence="6" key="2">
    <citation type="submission" date="2025-08" db="UniProtKB">
        <authorList>
            <consortium name="Ensembl"/>
        </authorList>
    </citation>
    <scope>IDENTIFICATION</scope>
</reference>
<evidence type="ECO:0000256" key="2">
    <source>
        <dbReference type="ARBA" id="ARBA00022525"/>
    </source>
</evidence>
<dbReference type="PRINTS" id="PR00007">
    <property type="entry name" value="COMPLEMNTC1Q"/>
</dbReference>
<evidence type="ECO:0000259" key="5">
    <source>
        <dbReference type="PROSITE" id="PS50871"/>
    </source>
</evidence>
<dbReference type="KEGG" id="pfor:103155392"/>
<accession>A0A096LWB2</accession>
<comment type="subcellular location">
    <subcellularLocation>
        <location evidence="1">Secreted</location>
    </subcellularLocation>
</comment>
<feature type="domain" description="C1q" evidence="5">
    <location>
        <begin position="120"/>
        <end position="263"/>
    </location>
</feature>
<keyword evidence="3 4" id="KW-0732">Signal</keyword>
<evidence type="ECO:0000256" key="1">
    <source>
        <dbReference type="ARBA" id="ARBA00004613"/>
    </source>
</evidence>
<keyword evidence="2" id="KW-0964">Secreted</keyword>
<evidence type="ECO:0000256" key="3">
    <source>
        <dbReference type="ARBA" id="ARBA00022729"/>
    </source>
</evidence>
<evidence type="ECO:0000313" key="7">
    <source>
        <dbReference type="Proteomes" id="UP000028760"/>
    </source>
</evidence>
<dbReference type="RefSeq" id="XP_007577130.1">
    <property type="nucleotide sequence ID" value="XM_007577068.2"/>
</dbReference>
<name>A0A096LWB2_POEFO</name>
<dbReference type="Gene3D" id="2.60.120.40">
    <property type="match status" value="1"/>
</dbReference>
<sequence length="263" mass="29420">MRMKVALVFLPFLLFSSVSMNQMDSDRKISAVHPEENVHTALAKMAAALAALKSKVSVLEQETEEQGTKLKRMRTWRKEKDEISTLTKKTEGQEWKRVQVDTQEKNLISLAENLKQHLQVSGNKVAFSASLLAQGSGITGPVLRDTTLVFKRVVTNIGDAYNPHTGVFTAPLRGAYHFQWYIGVNNDENTITSLVKNDQQVFTARNNLDSYEYLILGFGSASNGVSLLLEAGDVVFVRLWSGHVIYDDENHICTFSGHLLFPM</sequence>
<reference evidence="6" key="3">
    <citation type="submission" date="2025-09" db="UniProtKB">
        <authorList>
            <consortium name="Ensembl"/>
        </authorList>
    </citation>
    <scope>IDENTIFICATION</scope>
</reference>
<dbReference type="InterPro" id="IPR050822">
    <property type="entry name" value="Cerebellin_Synaptic_Org"/>
</dbReference>
<proteinExistence type="predicted"/>
<dbReference type="GeneID" id="103155392"/>
<evidence type="ECO:0000313" key="6">
    <source>
        <dbReference type="Ensembl" id="ENSPFOP00000023453.1"/>
    </source>
</evidence>
<dbReference type="Pfam" id="PF00386">
    <property type="entry name" value="C1q"/>
    <property type="match status" value="1"/>
</dbReference>
<dbReference type="OMA" id="VFVRLWS"/>
<evidence type="ECO:0000256" key="4">
    <source>
        <dbReference type="SAM" id="SignalP"/>
    </source>
</evidence>
<dbReference type="InterPro" id="IPR001073">
    <property type="entry name" value="C1q_dom"/>
</dbReference>
<dbReference type="SMART" id="SM00110">
    <property type="entry name" value="C1Q"/>
    <property type="match status" value="1"/>
</dbReference>
<dbReference type="AlphaFoldDB" id="A0A096LWB2"/>
<dbReference type="STRING" id="48698.ENSPFOP00000023453"/>
<dbReference type="Proteomes" id="UP000028760">
    <property type="component" value="Unassembled WGS sequence"/>
</dbReference>